<evidence type="ECO:0000313" key="6">
    <source>
        <dbReference type="EMBL" id="HIW85131.1"/>
    </source>
</evidence>
<feature type="domain" description="Calcineurin-like phosphoesterase" evidence="5">
    <location>
        <begin position="3"/>
        <end position="244"/>
    </location>
</feature>
<dbReference type="GO" id="GO:0016787">
    <property type="term" value="F:hydrolase activity"/>
    <property type="evidence" value="ECO:0007669"/>
    <property type="project" value="UniProtKB-KW"/>
</dbReference>
<reference evidence="6" key="1">
    <citation type="journal article" date="2021" name="PeerJ">
        <title>Extensive microbial diversity within the chicken gut microbiome revealed by metagenomics and culture.</title>
        <authorList>
            <person name="Gilroy R."/>
            <person name="Ravi A."/>
            <person name="Getino M."/>
            <person name="Pursley I."/>
            <person name="Horton D.L."/>
            <person name="Alikhan N.F."/>
            <person name="Baker D."/>
            <person name="Gharbi K."/>
            <person name="Hall N."/>
            <person name="Watson M."/>
            <person name="Adriaenssens E.M."/>
            <person name="Foster-Nyarko E."/>
            <person name="Jarju S."/>
            <person name="Secka A."/>
            <person name="Antonio M."/>
            <person name="Oren A."/>
            <person name="Chaudhuri R.R."/>
            <person name="La Ragione R."/>
            <person name="Hildebrand F."/>
            <person name="Pallen M.J."/>
        </authorList>
    </citation>
    <scope>NUCLEOTIDE SEQUENCE</scope>
    <source>
        <strain evidence="6">421</strain>
    </source>
</reference>
<evidence type="ECO:0000313" key="7">
    <source>
        <dbReference type="Proteomes" id="UP000824205"/>
    </source>
</evidence>
<dbReference type="SUPFAM" id="SSF56300">
    <property type="entry name" value="Metallo-dependent phosphatases"/>
    <property type="match status" value="1"/>
</dbReference>
<evidence type="ECO:0000256" key="1">
    <source>
        <dbReference type="ARBA" id="ARBA00022723"/>
    </source>
</evidence>
<dbReference type="AlphaFoldDB" id="A0A9D1RB89"/>
<keyword evidence="3" id="KW-0408">Iron</keyword>
<dbReference type="InterPro" id="IPR050884">
    <property type="entry name" value="CNP_phosphodiesterase-III"/>
</dbReference>
<comment type="similarity">
    <text evidence="4">Belongs to the cyclic nucleotide phosphodiesterase class-III family.</text>
</comment>
<dbReference type="InterPro" id="IPR029052">
    <property type="entry name" value="Metallo-depent_PP-like"/>
</dbReference>
<protein>
    <submittedName>
        <fullName evidence="6">Metallophosphoesterase</fullName>
    </submittedName>
</protein>
<dbReference type="PANTHER" id="PTHR42988:SF2">
    <property type="entry name" value="CYCLIC NUCLEOTIDE PHOSPHODIESTERASE CBUA0032-RELATED"/>
    <property type="match status" value="1"/>
</dbReference>
<organism evidence="6 7">
    <name type="scientific">Candidatus Eubacterium faecipullorum</name>
    <dbReference type="NCBI Taxonomy" id="2838571"/>
    <lineage>
        <taxon>Bacteria</taxon>
        <taxon>Bacillati</taxon>
        <taxon>Bacillota</taxon>
        <taxon>Clostridia</taxon>
        <taxon>Eubacteriales</taxon>
        <taxon>Eubacteriaceae</taxon>
        <taxon>Eubacterium</taxon>
    </lineage>
</organism>
<keyword evidence="2" id="KW-0378">Hydrolase</keyword>
<name>A0A9D1RB89_9FIRM</name>
<dbReference type="GO" id="GO:0046872">
    <property type="term" value="F:metal ion binding"/>
    <property type="evidence" value="ECO:0007669"/>
    <property type="project" value="UniProtKB-KW"/>
</dbReference>
<dbReference type="InterPro" id="IPR004843">
    <property type="entry name" value="Calcineurin-like_PHP"/>
</dbReference>
<dbReference type="PANTHER" id="PTHR42988">
    <property type="entry name" value="PHOSPHOHYDROLASE"/>
    <property type="match status" value="1"/>
</dbReference>
<evidence type="ECO:0000256" key="4">
    <source>
        <dbReference type="ARBA" id="ARBA00025742"/>
    </source>
</evidence>
<comment type="caution">
    <text evidence="6">The sequence shown here is derived from an EMBL/GenBank/DDBJ whole genome shotgun (WGS) entry which is preliminary data.</text>
</comment>
<sequence length="458" mass="51780">MLKFFQITDLHYYPARVLGAAGEAWEKRALYDQRCVAESEAIIDSVFEHIAADKETDIVLVTGDVVCDGELAGHYSLAEKLKKLKDTGKRIFLITASHDIRPDPKGYSPEKGEYIVENATKEQLFDIYYDFGLNEAISTHKPTGSYCAQLADGYRLLMLNDDRDGWGSESYGFSPEQLEWASAQLYAAKTAGDEMLCVCHHPLLSPVKFYRSFSPHEMIDDCDRIAAFLADAGVRFLFTGHTHMQSINYFDSPAGNRLYEINTACLTAYPSPIRKMILDGDTLNVETQHVKTIDYDLQCKPYMMYLEEHFDYMLHDIFDAAAHDIDRFCELGESFSLKKETSEKLKVPINLLGRLLDKLTFKKAGRLLGVQSRIAPRMYDVRLCDFMVTLVNNVYGGTRNYAPGSAEYDSFLAITDRVFALAPAAKLKESYKSELRPILCDILYNANGIDSNNAVIKY</sequence>
<proteinExistence type="inferred from homology"/>
<evidence type="ECO:0000259" key="5">
    <source>
        <dbReference type="Pfam" id="PF00149"/>
    </source>
</evidence>
<evidence type="ECO:0000256" key="2">
    <source>
        <dbReference type="ARBA" id="ARBA00022801"/>
    </source>
</evidence>
<reference evidence="6" key="2">
    <citation type="submission" date="2021-04" db="EMBL/GenBank/DDBJ databases">
        <authorList>
            <person name="Gilroy R."/>
        </authorList>
    </citation>
    <scope>NUCLEOTIDE SEQUENCE</scope>
    <source>
        <strain evidence="6">421</strain>
    </source>
</reference>
<dbReference type="Pfam" id="PF00149">
    <property type="entry name" value="Metallophos"/>
    <property type="match status" value="1"/>
</dbReference>
<evidence type="ECO:0000256" key="3">
    <source>
        <dbReference type="ARBA" id="ARBA00023004"/>
    </source>
</evidence>
<gene>
    <name evidence="6" type="ORF">IAA48_01410</name>
</gene>
<dbReference type="Gene3D" id="3.60.21.10">
    <property type="match status" value="1"/>
</dbReference>
<dbReference type="Proteomes" id="UP000824205">
    <property type="component" value="Unassembled WGS sequence"/>
</dbReference>
<keyword evidence="1" id="KW-0479">Metal-binding</keyword>
<accession>A0A9D1RB89</accession>
<dbReference type="EMBL" id="DXGE01000006">
    <property type="protein sequence ID" value="HIW85131.1"/>
    <property type="molecule type" value="Genomic_DNA"/>
</dbReference>